<comment type="function">
    <text evidence="7">Catalyzes the transfer of the diacylglyceryl group from phosphatidylglycerol to the sulfhydryl group of the N-terminal cysteine of a prolipoprotein, the first step in the formation of mature lipoproteins.</text>
</comment>
<dbReference type="InterPro" id="IPR001640">
    <property type="entry name" value="Lgt"/>
</dbReference>
<keyword evidence="3 7" id="KW-0808">Transferase</keyword>
<evidence type="ECO:0000256" key="5">
    <source>
        <dbReference type="ARBA" id="ARBA00022989"/>
    </source>
</evidence>
<comment type="catalytic activity">
    <reaction evidence="7">
        <text>L-cysteinyl-[prolipoprotein] + a 1,2-diacyl-sn-glycero-3-phospho-(1'-sn-glycerol) = an S-1,2-diacyl-sn-glyceryl-L-cysteinyl-[prolipoprotein] + sn-glycerol 1-phosphate + H(+)</text>
        <dbReference type="Rhea" id="RHEA:56712"/>
        <dbReference type="Rhea" id="RHEA-COMP:14679"/>
        <dbReference type="Rhea" id="RHEA-COMP:14680"/>
        <dbReference type="ChEBI" id="CHEBI:15378"/>
        <dbReference type="ChEBI" id="CHEBI:29950"/>
        <dbReference type="ChEBI" id="CHEBI:57685"/>
        <dbReference type="ChEBI" id="CHEBI:64716"/>
        <dbReference type="ChEBI" id="CHEBI:140658"/>
        <dbReference type="EC" id="2.5.1.145"/>
    </reaction>
</comment>
<evidence type="ECO:0000313" key="8">
    <source>
        <dbReference type="EMBL" id="CUO00566.1"/>
    </source>
</evidence>
<evidence type="ECO:0000256" key="2">
    <source>
        <dbReference type="ARBA" id="ARBA00022475"/>
    </source>
</evidence>
<dbReference type="PANTHER" id="PTHR30589">
    <property type="entry name" value="PROLIPOPROTEIN DIACYLGLYCERYL TRANSFERASE"/>
    <property type="match status" value="1"/>
</dbReference>
<comment type="subcellular location">
    <subcellularLocation>
        <location evidence="7">Cell membrane</location>
        <topology evidence="7">Multi-pass membrane protein</topology>
    </subcellularLocation>
</comment>
<proteinExistence type="inferred from homology"/>
<keyword evidence="6 7" id="KW-0472">Membrane</keyword>
<reference evidence="9 11" key="2">
    <citation type="submission" date="2018-08" db="EMBL/GenBank/DDBJ databases">
        <title>A genome reference for cultivated species of the human gut microbiota.</title>
        <authorList>
            <person name="Zou Y."/>
            <person name="Xue W."/>
            <person name="Luo G."/>
        </authorList>
    </citation>
    <scope>NUCLEOTIDE SEQUENCE [LARGE SCALE GENOMIC DNA]</scope>
    <source>
        <strain evidence="9 11">AF29-2BH</strain>
    </source>
</reference>
<accession>A0A174BLW9</accession>
<dbReference type="Proteomes" id="UP000283585">
    <property type="component" value="Unassembled WGS sequence"/>
</dbReference>
<reference evidence="8 10" key="1">
    <citation type="submission" date="2015-09" db="EMBL/GenBank/DDBJ databases">
        <authorList>
            <consortium name="Pathogen Informatics"/>
        </authorList>
    </citation>
    <scope>NUCLEOTIDE SEQUENCE [LARGE SCALE GENOMIC DNA]</scope>
    <source>
        <strain evidence="8 10">2789STDY5608837</strain>
    </source>
</reference>
<keyword evidence="2 7" id="KW-1003">Cell membrane</keyword>
<dbReference type="NCBIfam" id="TIGR00544">
    <property type="entry name" value="lgt"/>
    <property type="match status" value="1"/>
</dbReference>
<dbReference type="Proteomes" id="UP000095409">
    <property type="component" value="Unassembled WGS sequence"/>
</dbReference>
<evidence type="ECO:0000256" key="3">
    <source>
        <dbReference type="ARBA" id="ARBA00022679"/>
    </source>
</evidence>
<dbReference type="RefSeq" id="WP_055065949.1">
    <property type="nucleotide sequence ID" value="NZ_CYZD01000005.1"/>
</dbReference>
<sequence length="255" mass="28617">MRNELFTIGPLTVYGYGFMIAVGVIAAWIITNRRAEKQKLDHEHVFSLVIWCLLGGLFCAKILFWITEWKSIVQDPHYILDTISDGFVVYGGIIGGILAGCLYCFIKKTDFWKYFDLVMPSVALAQGFGRIGCLLAGCCYGRETNSIFSITFQNSDFAPNHVALIPTQIYSSVLDFLHFGILLYIARHKKKDGQVAACYLIFYSIGRFVLEFFRGDLIRGSVGMLSTSQFISLFILVAGILILVIRSKKKTATDL</sequence>
<dbReference type="UniPathway" id="UPA00664"/>
<feature type="transmembrane region" description="Helical" evidence="7">
    <location>
        <begin position="13"/>
        <end position="32"/>
    </location>
</feature>
<evidence type="ECO:0000313" key="11">
    <source>
        <dbReference type="Proteomes" id="UP000283585"/>
    </source>
</evidence>
<dbReference type="PANTHER" id="PTHR30589:SF0">
    <property type="entry name" value="PHOSPHATIDYLGLYCEROL--PROLIPOPROTEIN DIACYLGLYCERYL TRANSFERASE"/>
    <property type="match status" value="1"/>
</dbReference>
<comment type="similarity">
    <text evidence="1 7">Belongs to the Lgt family.</text>
</comment>
<keyword evidence="4 7" id="KW-0812">Transmembrane</keyword>
<dbReference type="GO" id="GO:0005886">
    <property type="term" value="C:plasma membrane"/>
    <property type="evidence" value="ECO:0007669"/>
    <property type="project" value="UniProtKB-SubCell"/>
</dbReference>
<organism evidence="8 10">
    <name type="scientific">Blautia obeum</name>
    <dbReference type="NCBI Taxonomy" id="40520"/>
    <lineage>
        <taxon>Bacteria</taxon>
        <taxon>Bacillati</taxon>
        <taxon>Bacillota</taxon>
        <taxon>Clostridia</taxon>
        <taxon>Lachnospirales</taxon>
        <taxon>Lachnospiraceae</taxon>
        <taxon>Blautia</taxon>
    </lineage>
</organism>
<keyword evidence="8" id="KW-0449">Lipoprotein</keyword>
<evidence type="ECO:0000313" key="9">
    <source>
        <dbReference type="EMBL" id="RGQ06577.1"/>
    </source>
</evidence>
<dbReference type="EMBL" id="CYZD01000005">
    <property type="protein sequence ID" value="CUO00566.1"/>
    <property type="molecule type" value="Genomic_DNA"/>
</dbReference>
<dbReference type="Pfam" id="PF01790">
    <property type="entry name" value="LGT"/>
    <property type="match status" value="1"/>
</dbReference>
<protein>
    <recommendedName>
        <fullName evidence="7">Phosphatidylglycerol--prolipoprotein diacylglyceryl transferase</fullName>
        <ecNumber evidence="7">2.5.1.145</ecNumber>
    </recommendedName>
</protein>
<feature type="transmembrane region" description="Helical" evidence="7">
    <location>
        <begin position="87"/>
        <end position="106"/>
    </location>
</feature>
<evidence type="ECO:0000256" key="1">
    <source>
        <dbReference type="ARBA" id="ARBA00007150"/>
    </source>
</evidence>
<dbReference type="AlphaFoldDB" id="A0A174BLW9"/>
<evidence type="ECO:0000256" key="7">
    <source>
        <dbReference type="HAMAP-Rule" id="MF_01147"/>
    </source>
</evidence>
<dbReference type="EMBL" id="QRSS01000004">
    <property type="protein sequence ID" value="RGQ06577.1"/>
    <property type="molecule type" value="Genomic_DNA"/>
</dbReference>
<feature type="binding site" evidence="7">
    <location>
        <position position="130"/>
    </location>
    <ligand>
        <name>a 1,2-diacyl-sn-glycero-3-phospho-(1'-sn-glycerol)</name>
        <dbReference type="ChEBI" id="CHEBI:64716"/>
    </ligand>
</feature>
<dbReference type="GO" id="GO:0042158">
    <property type="term" value="P:lipoprotein biosynthetic process"/>
    <property type="evidence" value="ECO:0007669"/>
    <property type="project" value="UniProtKB-UniRule"/>
</dbReference>
<name>A0A174BLW9_9FIRM</name>
<dbReference type="GO" id="GO:0008961">
    <property type="term" value="F:phosphatidylglycerol-prolipoprotein diacylglyceryl transferase activity"/>
    <property type="evidence" value="ECO:0007669"/>
    <property type="project" value="UniProtKB-UniRule"/>
</dbReference>
<dbReference type="NCBIfam" id="NF000778">
    <property type="entry name" value="PRK00052.3-4"/>
    <property type="match status" value="1"/>
</dbReference>
<feature type="transmembrane region" description="Helical" evidence="7">
    <location>
        <begin position="222"/>
        <end position="245"/>
    </location>
</feature>
<evidence type="ECO:0000313" key="10">
    <source>
        <dbReference type="Proteomes" id="UP000095409"/>
    </source>
</evidence>
<evidence type="ECO:0000256" key="6">
    <source>
        <dbReference type="ARBA" id="ARBA00023136"/>
    </source>
</evidence>
<dbReference type="EC" id="2.5.1.145" evidence="7"/>
<keyword evidence="8" id="KW-0328">Glycosyltransferase</keyword>
<keyword evidence="5 7" id="KW-1133">Transmembrane helix</keyword>
<gene>
    <name evidence="8" type="primary">lgt_2</name>
    <name evidence="7" type="synonym">lgt</name>
    <name evidence="9" type="ORF">DWZ12_05200</name>
    <name evidence="8" type="ORF">ERS852394_01285</name>
</gene>
<comment type="pathway">
    <text evidence="7">Protein modification; lipoprotein biosynthesis (diacylglyceryl transfer).</text>
</comment>
<feature type="transmembrane region" description="Helical" evidence="7">
    <location>
        <begin position="193"/>
        <end position="210"/>
    </location>
</feature>
<feature type="transmembrane region" description="Helical" evidence="7">
    <location>
        <begin position="44"/>
        <end position="67"/>
    </location>
</feature>
<dbReference type="GeneID" id="79804749"/>
<evidence type="ECO:0000256" key="4">
    <source>
        <dbReference type="ARBA" id="ARBA00022692"/>
    </source>
</evidence>
<dbReference type="HAMAP" id="MF_01147">
    <property type="entry name" value="Lgt"/>
    <property type="match status" value="1"/>
</dbReference>